<organism evidence="3 4">
    <name type="scientific">Nonomuraea wenchangensis</name>
    <dbReference type="NCBI Taxonomy" id="568860"/>
    <lineage>
        <taxon>Bacteria</taxon>
        <taxon>Bacillati</taxon>
        <taxon>Actinomycetota</taxon>
        <taxon>Actinomycetes</taxon>
        <taxon>Streptosporangiales</taxon>
        <taxon>Streptosporangiaceae</taxon>
        <taxon>Nonomuraea</taxon>
    </lineage>
</organism>
<evidence type="ECO:0000313" key="4">
    <source>
        <dbReference type="Proteomes" id="UP000199361"/>
    </source>
</evidence>
<evidence type="ECO:0000256" key="2">
    <source>
        <dbReference type="SAM" id="SignalP"/>
    </source>
</evidence>
<name>A0A1I0KHY1_9ACTN</name>
<evidence type="ECO:0000256" key="1">
    <source>
        <dbReference type="SAM" id="MobiDB-lite"/>
    </source>
</evidence>
<protein>
    <submittedName>
        <fullName evidence="3">Uncharacterized protein</fullName>
    </submittedName>
</protein>
<gene>
    <name evidence="3" type="ORF">SAMN05421811_10849</name>
</gene>
<sequence>MRQLQRVRSIAASCLILIGVSLAVSTFLTPDPALTATAHATTAHRAPAHQHPPQPPRDEPLPQAGADQLLRAIACTDPQVQVDAAELRQVICHAPAGRYTILTFTTQTGTRAWLDEAEPYGGTYLVGDRWTVIAAPDLLTELQAQVGGHLEGHHTRSP</sequence>
<dbReference type="AlphaFoldDB" id="A0A1I0KHY1"/>
<proteinExistence type="predicted"/>
<keyword evidence="2" id="KW-0732">Signal</keyword>
<dbReference type="EMBL" id="FOHX01000008">
    <property type="protein sequence ID" value="SEU24168.1"/>
    <property type="molecule type" value="Genomic_DNA"/>
</dbReference>
<dbReference type="Proteomes" id="UP000199361">
    <property type="component" value="Unassembled WGS sequence"/>
</dbReference>
<feature type="compositionally biased region" description="Low complexity" evidence="1">
    <location>
        <begin position="40"/>
        <end position="49"/>
    </location>
</feature>
<keyword evidence="4" id="KW-1185">Reference proteome</keyword>
<accession>A0A1I0KHY1</accession>
<reference evidence="3 4" key="1">
    <citation type="submission" date="2016-10" db="EMBL/GenBank/DDBJ databases">
        <authorList>
            <person name="de Groot N.N."/>
        </authorList>
    </citation>
    <scope>NUCLEOTIDE SEQUENCE [LARGE SCALE GENOMIC DNA]</scope>
    <source>
        <strain evidence="3 4">CGMCC 4.5598</strain>
    </source>
</reference>
<feature type="signal peptide" evidence="2">
    <location>
        <begin position="1"/>
        <end position="23"/>
    </location>
</feature>
<feature type="region of interest" description="Disordered" evidence="1">
    <location>
        <begin position="40"/>
        <end position="63"/>
    </location>
</feature>
<evidence type="ECO:0000313" key="3">
    <source>
        <dbReference type="EMBL" id="SEU24168.1"/>
    </source>
</evidence>
<feature type="chain" id="PRO_5039229548" evidence="2">
    <location>
        <begin position="24"/>
        <end position="158"/>
    </location>
</feature>
<dbReference type="STRING" id="568860.SAMN05421811_10849"/>